<name>E8M1U1_PHOS4</name>
<evidence type="ECO:0000313" key="2">
    <source>
        <dbReference type="Proteomes" id="UP000006228"/>
    </source>
</evidence>
<dbReference type="AlphaFoldDB" id="E8M1U1"/>
<reference evidence="1 2" key="1">
    <citation type="journal article" date="2012" name="Int. J. Syst. Evol. Microbiol.">
        <title>Vibrio caribbeanicus sp. nov., isolated from the marine sponge Scleritoderma cyanea.</title>
        <authorList>
            <person name="Hoffmann M."/>
            <person name="Monday S.R."/>
            <person name="Allard M.W."/>
            <person name="Strain E.A."/>
            <person name="Whittaker P."/>
            <person name="Naum M."/>
            <person name="McCarthy P.J."/>
            <person name="Lopez J.V."/>
            <person name="Fischer M."/>
            <person name="Brown E.W."/>
        </authorList>
    </citation>
    <scope>NUCLEOTIDE SEQUENCE [LARGE SCALE GENOMIC DNA]</scope>
    <source>
        <strain evidence="2">DSMZ 21326</strain>
    </source>
</reference>
<accession>E8M1U1</accession>
<sequence>MEKKLLYPTVETKGQYRSGLFFSFDTRRMVDIVHKSLQINCHSGSARMITKLASKNRLLNKLYFDIEANREG</sequence>
<dbReference type="EMBL" id="AEVT01000008">
    <property type="protein sequence ID" value="EGA72078.1"/>
    <property type="molecule type" value="Genomic_DNA"/>
</dbReference>
<evidence type="ECO:0000313" key="1">
    <source>
        <dbReference type="EMBL" id="EGA72078.1"/>
    </source>
</evidence>
<protein>
    <submittedName>
        <fullName evidence="1">Uncharacterized protein</fullName>
    </submittedName>
</protein>
<comment type="caution">
    <text evidence="1">The sequence shown here is derived from an EMBL/GenBank/DDBJ whole genome shotgun (WGS) entry which is preliminary data.</text>
</comment>
<gene>
    <name evidence="1" type="ORF">VISI1226_02435</name>
</gene>
<proteinExistence type="predicted"/>
<organism evidence="1 2">
    <name type="scientific">Vibrio sinaloensis DSM 21326</name>
    <dbReference type="NCBI Taxonomy" id="945550"/>
    <lineage>
        <taxon>Bacteria</taxon>
        <taxon>Pseudomonadati</taxon>
        <taxon>Pseudomonadota</taxon>
        <taxon>Gammaproteobacteria</taxon>
        <taxon>Vibrionales</taxon>
        <taxon>Vibrionaceae</taxon>
        <taxon>Vibrio</taxon>
        <taxon>Vibrio oreintalis group</taxon>
    </lineage>
</organism>
<dbReference type="Proteomes" id="UP000006228">
    <property type="component" value="Unassembled WGS sequence"/>
</dbReference>